<reference evidence="1 2" key="1">
    <citation type="submission" date="2020-08" db="EMBL/GenBank/DDBJ databases">
        <title>A novel species.</title>
        <authorList>
            <person name="Gao J."/>
        </authorList>
    </citation>
    <scope>NUCLEOTIDE SEQUENCE [LARGE SCALE GENOMIC DNA]</scope>
    <source>
        <strain evidence="1 2">CRXT-G-22</strain>
    </source>
</reference>
<dbReference type="EMBL" id="CP060828">
    <property type="protein sequence ID" value="QNP75406.1"/>
    <property type="molecule type" value="Genomic_DNA"/>
</dbReference>
<dbReference type="RefSeq" id="WP_187752327.1">
    <property type="nucleotide sequence ID" value="NZ_CP060828.1"/>
</dbReference>
<proteinExistence type="predicted"/>
<gene>
    <name evidence="1" type="ORF">IAG44_42400</name>
</gene>
<name>A0A7H0IRJ0_9ACTN</name>
<sequence length="45" mass="4768">MVRLAVDRARCCCAGNCVLLAPEAAAVCPVSTITVREDMAGMRDQ</sequence>
<protein>
    <recommendedName>
        <fullName evidence="3">Ferredoxin</fullName>
    </recommendedName>
</protein>
<dbReference type="Proteomes" id="UP000516052">
    <property type="component" value="Chromosome"/>
</dbReference>
<accession>A0A7H0IRJ0</accession>
<keyword evidence="2" id="KW-1185">Reference proteome</keyword>
<evidence type="ECO:0000313" key="2">
    <source>
        <dbReference type="Proteomes" id="UP000516052"/>
    </source>
</evidence>
<organism evidence="1 2">
    <name type="scientific">Streptomyces roseirectus</name>
    <dbReference type="NCBI Taxonomy" id="2768066"/>
    <lineage>
        <taxon>Bacteria</taxon>
        <taxon>Bacillati</taxon>
        <taxon>Actinomycetota</taxon>
        <taxon>Actinomycetes</taxon>
        <taxon>Kitasatosporales</taxon>
        <taxon>Streptomycetaceae</taxon>
        <taxon>Streptomyces</taxon>
    </lineage>
</organism>
<dbReference type="KEGG" id="sroi:IAG44_42400"/>
<evidence type="ECO:0008006" key="3">
    <source>
        <dbReference type="Google" id="ProtNLM"/>
    </source>
</evidence>
<evidence type="ECO:0000313" key="1">
    <source>
        <dbReference type="EMBL" id="QNP75406.1"/>
    </source>
</evidence>
<dbReference type="AlphaFoldDB" id="A0A7H0IRJ0"/>